<keyword evidence="3" id="KW-1185">Reference proteome</keyword>
<dbReference type="OrthoDB" id="4762219at2"/>
<evidence type="ECO:0000256" key="1">
    <source>
        <dbReference type="SAM" id="MobiDB-lite"/>
    </source>
</evidence>
<dbReference type="AlphaFoldDB" id="U5EDF9"/>
<dbReference type="EMBL" id="BAFO02000024">
    <property type="protein sequence ID" value="GAD84456.1"/>
    <property type="molecule type" value="Genomic_DNA"/>
</dbReference>
<sequence length="245" mass="24809">MNVAETTPNGGPGPVRRTRRRRGVLVCAAAITALATGCGDSISGAPVAQSALAVRHVDGVLAEMLPGPQQFPPRYPAVVLPPQAAAAAAGDLDGVGAGATVSPARCAPPEPEPTGEPPAVAVGNDDANRATLTVELSRTTEQPARLRDRLAGCEQIRVARVGAEATVSTVLDPAVPAGADDAVSLRRTVVPDVGGPGLTQTMQTSIGQIGDVRITVTSMTFGAGTPDNAAVDEMFAAAVRRVRDS</sequence>
<dbReference type="Proteomes" id="UP000017048">
    <property type="component" value="Unassembled WGS sequence"/>
</dbReference>
<accession>U5EDF9</accession>
<evidence type="ECO:0008006" key="4">
    <source>
        <dbReference type="Google" id="ProtNLM"/>
    </source>
</evidence>
<dbReference type="STRING" id="1824.SAMN05444423_10689"/>
<evidence type="ECO:0000313" key="3">
    <source>
        <dbReference type="Proteomes" id="UP000017048"/>
    </source>
</evidence>
<dbReference type="RefSeq" id="WP_022566388.1">
    <property type="nucleotide sequence ID" value="NZ_BAFO02000024.1"/>
</dbReference>
<dbReference type="eggNOG" id="ENOG5033UUB">
    <property type="taxonomic scope" value="Bacteria"/>
</dbReference>
<protein>
    <recommendedName>
        <fullName evidence="4">DUF5642 domain-containing protein</fullName>
    </recommendedName>
</protein>
<name>U5EDF9_NOCAS</name>
<comment type="caution">
    <text evidence="2">The sequence shown here is derived from an EMBL/GenBank/DDBJ whole genome shotgun (WGS) entry which is preliminary data.</text>
</comment>
<proteinExistence type="predicted"/>
<evidence type="ECO:0000313" key="2">
    <source>
        <dbReference type="EMBL" id="GAD84456.1"/>
    </source>
</evidence>
<reference evidence="2 3" key="1">
    <citation type="journal article" date="2014" name="BMC Genomics">
        <title>Genome based analysis of type-I polyketide synthase and nonribosomal peptide synthetase gene clusters in seven strains of five representative Nocardia species.</title>
        <authorList>
            <person name="Komaki H."/>
            <person name="Ichikawa N."/>
            <person name="Hosoyama A."/>
            <person name="Takahashi-Nakaguchi A."/>
            <person name="Matsuzawa T."/>
            <person name="Suzuki K."/>
            <person name="Fujita N."/>
            <person name="Gonoi T."/>
        </authorList>
    </citation>
    <scope>NUCLEOTIDE SEQUENCE [LARGE SCALE GENOMIC DNA]</scope>
    <source>
        <strain evidence="2 3">NBRC 15531</strain>
    </source>
</reference>
<feature type="compositionally biased region" description="Pro residues" evidence="1">
    <location>
        <begin position="106"/>
        <end position="116"/>
    </location>
</feature>
<organism evidence="2 3">
    <name type="scientific">Nocardia asteroides NBRC 15531</name>
    <dbReference type="NCBI Taxonomy" id="1110697"/>
    <lineage>
        <taxon>Bacteria</taxon>
        <taxon>Bacillati</taxon>
        <taxon>Actinomycetota</taxon>
        <taxon>Actinomycetes</taxon>
        <taxon>Mycobacteriales</taxon>
        <taxon>Nocardiaceae</taxon>
        <taxon>Nocardia</taxon>
    </lineage>
</organism>
<dbReference type="GeneID" id="91518590"/>
<feature type="region of interest" description="Disordered" evidence="1">
    <location>
        <begin position="105"/>
        <end position="124"/>
    </location>
</feature>
<gene>
    <name evidence="2" type="ORF">NCAST_24_00620</name>
</gene>